<evidence type="ECO:0000313" key="2">
    <source>
        <dbReference type="EMBL" id="KAK4208285.1"/>
    </source>
</evidence>
<sequence>MTTTPKVTITAEPGPSPSPLPLPVASWRAVGESCCPDSTSGGPFDNGTTEVESHIKTLMSSISEEDQEEAQAVFGLLRFQKEIGQSGSDDIGILGYAFLADILRDPEFAKNYQAESHSPEALQKRLEDASTRLGRCCQGLVTIRRDTHLHFERYAHLHDQIALLPNHLGFAHHAVAHFLDIGDNAEFYGMLPPLDSMKTALARLAIHMLIVRVKAIPFPEIKPVEVEYIEVHGEMRAIDKPSVMLDFLAALVHDLHVLFDKVQQLPPVEQKELFPELSYLDELLCLRQGMTGSSLDIDWSDYCSVRKGEWRHGKRARGLLPVVSLFQSACMHGLGDYVRWAADQHPEWCEVNDDEDNGPCIVWSN</sequence>
<comment type="caution">
    <text evidence="2">The sequence shown here is derived from an EMBL/GenBank/DDBJ whole genome shotgun (WGS) entry which is preliminary data.</text>
</comment>
<name>A0AAN7B4X0_9PEZI</name>
<evidence type="ECO:0000313" key="3">
    <source>
        <dbReference type="Proteomes" id="UP001301769"/>
    </source>
</evidence>
<organism evidence="2 3">
    <name type="scientific">Rhypophila decipiens</name>
    <dbReference type="NCBI Taxonomy" id="261697"/>
    <lineage>
        <taxon>Eukaryota</taxon>
        <taxon>Fungi</taxon>
        <taxon>Dikarya</taxon>
        <taxon>Ascomycota</taxon>
        <taxon>Pezizomycotina</taxon>
        <taxon>Sordariomycetes</taxon>
        <taxon>Sordariomycetidae</taxon>
        <taxon>Sordariales</taxon>
        <taxon>Naviculisporaceae</taxon>
        <taxon>Rhypophila</taxon>
    </lineage>
</organism>
<proteinExistence type="predicted"/>
<dbReference type="AlphaFoldDB" id="A0AAN7B4X0"/>
<protein>
    <submittedName>
        <fullName evidence="2">Uncharacterized protein</fullName>
    </submittedName>
</protein>
<feature type="region of interest" description="Disordered" evidence="1">
    <location>
        <begin position="1"/>
        <end position="20"/>
    </location>
</feature>
<accession>A0AAN7B4X0</accession>
<dbReference type="EMBL" id="MU858250">
    <property type="protein sequence ID" value="KAK4208285.1"/>
    <property type="molecule type" value="Genomic_DNA"/>
</dbReference>
<evidence type="ECO:0000256" key="1">
    <source>
        <dbReference type="SAM" id="MobiDB-lite"/>
    </source>
</evidence>
<dbReference type="Proteomes" id="UP001301769">
    <property type="component" value="Unassembled WGS sequence"/>
</dbReference>
<keyword evidence="3" id="KW-1185">Reference proteome</keyword>
<reference evidence="2" key="2">
    <citation type="submission" date="2023-05" db="EMBL/GenBank/DDBJ databases">
        <authorList>
            <consortium name="Lawrence Berkeley National Laboratory"/>
            <person name="Steindorff A."/>
            <person name="Hensen N."/>
            <person name="Bonometti L."/>
            <person name="Westerberg I."/>
            <person name="Brannstrom I.O."/>
            <person name="Guillou S."/>
            <person name="Cros-Aarteil S."/>
            <person name="Calhoun S."/>
            <person name="Haridas S."/>
            <person name="Kuo A."/>
            <person name="Mondo S."/>
            <person name="Pangilinan J."/>
            <person name="Riley R."/>
            <person name="Labutti K."/>
            <person name="Andreopoulos B."/>
            <person name="Lipzen A."/>
            <person name="Chen C."/>
            <person name="Yanf M."/>
            <person name="Daum C."/>
            <person name="Ng V."/>
            <person name="Clum A."/>
            <person name="Ohm R."/>
            <person name="Martin F."/>
            <person name="Silar P."/>
            <person name="Natvig D."/>
            <person name="Lalanne C."/>
            <person name="Gautier V."/>
            <person name="Ament-Velasquez S.L."/>
            <person name="Kruys A."/>
            <person name="Hutchinson M.I."/>
            <person name="Powell A.J."/>
            <person name="Barry K."/>
            <person name="Miller A.N."/>
            <person name="Grigoriev I.V."/>
            <person name="Debuchy R."/>
            <person name="Gladieux P."/>
            <person name="Thoren M.H."/>
            <person name="Johannesson H."/>
        </authorList>
    </citation>
    <scope>NUCLEOTIDE SEQUENCE</scope>
    <source>
        <strain evidence="2">PSN293</strain>
    </source>
</reference>
<gene>
    <name evidence="2" type="ORF">QBC37DRAFT_486941</name>
</gene>
<reference evidence="2" key="1">
    <citation type="journal article" date="2023" name="Mol. Phylogenet. Evol.">
        <title>Genome-scale phylogeny and comparative genomics of the fungal order Sordariales.</title>
        <authorList>
            <person name="Hensen N."/>
            <person name="Bonometti L."/>
            <person name="Westerberg I."/>
            <person name="Brannstrom I.O."/>
            <person name="Guillou S."/>
            <person name="Cros-Aarteil S."/>
            <person name="Calhoun S."/>
            <person name="Haridas S."/>
            <person name="Kuo A."/>
            <person name="Mondo S."/>
            <person name="Pangilinan J."/>
            <person name="Riley R."/>
            <person name="LaButti K."/>
            <person name="Andreopoulos B."/>
            <person name="Lipzen A."/>
            <person name="Chen C."/>
            <person name="Yan M."/>
            <person name="Daum C."/>
            <person name="Ng V."/>
            <person name="Clum A."/>
            <person name="Steindorff A."/>
            <person name="Ohm R.A."/>
            <person name="Martin F."/>
            <person name="Silar P."/>
            <person name="Natvig D.O."/>
            <person name="Lalanne C."/>
            <person name="Gautier V."/>
            <person name="Ament-Velasquez S.L."/>
            <person name="Kruys A."/>
            <person name="Hutchinson M.I."/>
            <person name="Powell A.J."/>
            <person name="Barry K."/>
            <person name="Miller A.N."/>
            <person name="Grigoriev I.V."/>
            <person name="Debuchy R."/>
            <person name="Gladieux P."/>
            <person name="Hiltunen Thoren M."/>
            <person name="Johannesson H."/>
        </authorList>
    </citation>
    <scope>NUCLEOTIDE SEQUENCE</scope>
    <source>
        <strain evidence="2">PSN293</strain>
    </source>
</reference>